<name>A0ABD0W1E2_UMBPY</name>
<evidence type="ECO:0000313" key="3">
    <source>
        <dbReference type="Proteomes" id="UP001557470"/>
    </source>
</evidence>
<feature type="region of interest" description="Disordered" evidence="1">
    <location>
        <begin position="1"/>
        <end position="33"/>
    </location>
</feature>
<dbReference type="Proteomes" id="UP001557470">
    <property type="component" value="Unassembled WGS sequence"/>
</dbReference>
<organism evidence="2 3">
    <name type="scientific">Umbra pygmaea</name>
    <name type="common">Eastern mudminnow</name>
    <dbReference type="NCBI Taxonomy" id="75934"/>
    <lineage>
        <taxon>Eukaryota</taxon>
        <taxon>Metazoa</taxon>
        <taxon>Chordata</taxon>
        <taxon>Craniata</taxon>
        <taxon>Vertebrata</taxon>
        <taxon>Euteleostomi</taxon>
        <taxon>Actinopterygii</taxon>
        <taxon>Neopterygii</taxon>
        <taxon>Teleostei</taxon>
        <taxon>Protacanthopterygii</taxon>
        <taxon>Esociformes</taxon>
        <taxon>Umbridae</taxon>
        <taxon>Umbra</taxon>
    </lineage>
</organism>
<comment type="caution">
    <text evidence="2">The sequence shown here is derived from an EMBL/GenBank/DDBJ whole genome shotgun (WGS) entry which is preliminary data.</text>
</comment>
<keyword evidence="3" id="KW-1185">Reference proteome</keyword>
<dbReference type="EMBL" id="JAGEUA010000011">
    <property type="protein sequence ID" value="KAL0962540.1"/>
    <property type="molecule type" value="Genomic_DNA"/>
</dbReference>
<gene>
    <name evidence="2" type="ORF">UPYG_G00341440</name>
</gene>
<dbReference type="AlphaFoldDB" id="A0ABD0W1E2"/>
<protein>
    <submittedName>
        <fullName evidence="2">Uncharacterized protein</fullName>
    </submittedName>
</protein>
<proteinExistence type="predicted"/>
<reference evidence="2 3" key="1">
    <citation type="submission" date="2024-06" db="EMBL/GenBank/DDBJ databases">
        <authorList>
            <person name="Pan Q."/>
            <person name="Wen M."/>
            <person name="Jouanno E."/>
            <person name="Zahm M."/>
            <person name="Klopp C."/>
            <person name="Cabau C."/>
            <person name="Louis A."/>
            <person name="Berthelot C."/>
            <person name="Parey E."/>
            <person name="Roest Crollius H."/>
            <person name="Montfort J."/>
            <person name="Robinson-Rechavi M."/>
            <person name="Bouchez O."/>
            <person name="Lampietro C."/>
            <person name="Lopez Roques C."/>
            <person name="Donnadieu C."/>
            <person name="Postlethwait J."/>
            <person name="Bobe J."/>
            <person name="Verreycken H."/>
            <person name="Guiguen Y."/>
        </authorList>
    </citation>
    <scope>NUCLEOTIDE SEQUENCE [LARGE SCALE GENOMIC DNA]</scope>
    <source>
        <strain evidence="2">Up_M1</strain>
        <tissue evidence="2">Testis</tissue>
    </source>
</reference>
<accession>A0ABD0W1E2</accession>
<sequence length="68" mass="7436">MNRDQAPKSIPSDGGMKKFFEKHGINRADRSREARPVNHVTVLSVLSESGKETAGYQTLNLVSGVIPL</sequence>
<feature type="compositionally biased region" description="Basic and acidic residues" evidence="1">
    <location>
        <begin position="15"/>
        <end position="33"/>
    </location>
</feature>
<evidence type="ECO:0000313" key="2">
    <source>
        <dbReference type="EMBL" id="KAL0962540.1"/>
    </source>
</evidence>
<evidence type="ECO:0000256" key="1">
    <source>
        <dbReference type="SAM" id="MobiDB-lite"/>
    </source>
</evidence>